<keyword evidence="13" id="KW-0175">Coiled coil</keyword>
<dbReference type="Gene3D" id="3.30.450.40">
    <property type="match status" value="1"/>
</dbReference>
<feature type="modified residue" description="4-aspartylphosphate" evidence="12">
    <location>
        <position position="662"/>
    </location>
</feature>
<name>A0AAE3GP85_9CYAN</name>
<protein>
    <recommendedName>
        <fullName evidence="3">histidine kinase</fullName>
        <ecNumber evidence="3">2.7.13.3</ecNumber>
    </recommendedName>
</protein>
<feature type="domain" description="Histidine kinase" evidence="14">
    <location>
        <begin position="323"/>
        <end position="542"/>
    </location>
</feature>
<evidence type="ECO:0000256" key="4">
    <source>
        <dbReference type="ARBA" id="ARBA00022475"/>
    </source>
</evidence>
<evidence type="ECO:0000256" key="3">
    <source>
        <dbReference type="ARBA" id="ARBA00012438"/>
    </source>
</evidence>
<evidence type="ECO:0000256" key="6">
    <source>
        <dbReference type="ARBA" id="ARBA00022679"/>
    </source>
</evidence>
<dbReference type="InterPro" id="IPR004358">
    <property type="entry name" value="Sig_transdc_His_kin-like_C"/>
</dbReference>
<keyword evidence="9" id="KW-0067">ATP-binding</keyword>
<dbReference type="FunFam" id="1.10.287.130:FF:000145">
    <property type="entry name" value="Sensory transduction histidine kinase"/>
    <property type="match status" value="1"/>
</dbReference>
<dbReference type="SMART" id="SM00065">
    <property type="entry name" value="GAF"/>
    <property type="match status" value="1"/>
</dbReference>
<dbReference type="AlphaFoldDB" id="A0AAE3GP85"/>
<sequence>MEQIKVLLVKNDLSEELPCQTKITQVNSECAYTIAASIAEAKTILESEQFDIAVLDYHLIDRRGIEILEQIFAGKAPAIINITERKQTVEALQKLNSELELRVEKRTAQLTQLNQQLIEEIAQHRETENALNLQIERLSQLYKLVVELKQAETIPEIFRIAVEGIQQTLKSDRAALLTQDPQGKISYQASVGISDAYKQSIEEYLEFWNSQLGSEFIMIPNLGNEREVNLLEALRQAEGIRSTASFPLCYKDHPLGKLIVYYNTPHHFQTEEIQLAKTIATYVAAIITRKRGEEALRDSNDKLSITNADLARATRLKDEFLASMSHELRTPLNAILGMSEGLEEAVFGPLNNRQEKAIATIARSGRHLLELINDILDLAKIEAGKLELQLTNISVRNLCESSLTFVKQMALNKNIVLRANLPHDIGKIYADDRRMRQVLINLLSNAVKFTPNDGSVILRVRREKQFLVFEVEDTGIGIAPENIDKLFESFVQIDSSLSRQYSGTGLGLSLVRRLVELHSGNVNVESEVGNGSCFSVRVPHQRLGLGAIAKRCSDGVGAKVGRLEASAPILLPQLGVCGSVVERDREEERKGSHSDNSSTTPIVVVDREKEPPLILLAEDNQANIDTISDYLIGRGYRLVLANNGQDVITIAKERKPALILMDIQMPQIDGLEATRQIRTDSELANIPIIALTALAMSGDREKCLEAGASEYLTKPVRLKQLTHAIERLLNR</sequence>
<keyword evidence="8" id="KW-0418">Kinase</keyword>
<dbReference type="InterPro" id="IPR029016">
    <property type="entry name" value="GAF-like_dom_sf"/>
</dbReference>
<reference evidence="16" key="1">
    <citation type="submission" date="2022-06" db="EMBL/GenBank/DDBJ databases">
        <title>New cyanobacteria of genus Symplocastrum in benthos of Lake Baikal.</title>
        <authorList>
            <person name="Sorokovikova E."/>
            <person name="Tikhonova I."/>
            <person name="Krasnopeev A."/>
            <person name="Evseev P."/>
            <person name="Gladkikh A."/>
            <person name="Belykh O."/>
        </authorList>
    </citation>
    <scope>NUCLEOTIDE SEQUENCE</scope>
    <source>
        <strain evidence="16">BBK-W-15</strain>
    </source>
</reference>
<comment type="catalytic activity">
    <reaction evidence="1">
        <text>ATP + protein L-histidine = ADP + protein N-phospho-L-histidine.</text>
        <dbReference type="EC" id="2.7.13.3"/>
    </reaction>
</comment>
<dbReference type="EMBL" id="JAMZMM010000043">
    <property type="protein sequence ID" value="MCP2728185.1"/>
    <property type="molecule type" value="Genomic_DNA"/>
</dbReference>
<evidence type="ECO:0000256" key="13">
    <source>
        <dbReference type="SAM" id="Coils"/>
    </source>
</evidence>
<dbReference type="InterPro" id="IPR036097">
    <property type="entry name" value="HisK_dim/P_sf"/>
</dbReference>
<evidence type="ECO:0000256" key="10">
    <source>
        <dbReference type="ARBA" id="ARBA00023012"/>
    </source>
</evidence>
<organism evidence="16 17">
    <name type="scientific">Limnofasciculus baicalensis BBK-W-15</name>
    <dbReference type="NCBI Taxonomy" id="2699891"/>
    <lineage>
        <taxon>Bacteria</taxon>
        <taxon>Bacillati</taxon>
        <taxon>Cyanobacteriota</taxon>
        <taxon>Cyanophyceae</taxon>
        <taxon>Coleofasciculales</taxon>
        <taxon>Coleofasciculaceae</taxon>
        <taxon>Limnofasciculus</taxon>
        <taxon>Limnofasciculus baicalensis</taxon>
    </lineage>
</organism>
<keyword evidence="17" id="KW-1185">Reference proteome</keyword>
<dbReference type="PROSITE" id="PS50109">
    <property type="entry name" value="HIS_KIN"/>
    <property type="match status" value="1"/>
</dbReference>
<dbReference type="Gene3D" id="1.10.287.130">
    <property type="match status" value="1"/>
</dbReference>
<evidence type="ECO:0000256" key="2">
    <source>
        <dbReference type="ARBA" id="ARBA00004236"/>
    </source>
</evidence>
<dbReference type="GO" id="GO:0000155">
    <property type="term" value="F:phosphorelay sensor kinase activity"/>
    <property type="evidence" value="ECO:0007669"/>
    <property type="project" value="InterPro"/>
</dbReference>
<dbReference type="PANTHER" id="PTHR43047:SF63">
    <property type="entry name" value="HISTIDINE KINASE"/>
    <property type="match status" value="1"/>
</dbReference>
<evidence type="ECO:0000259" key="14">
    <source>
        <dbReference type="PROSITE" id="PS50109"/>
    </source>
</evidence>
<dbReference type="InterPro" id="IPR003661">
    <property type="entry name" value="HisK_dim/P_dom"/>
</dbReference>
<feature type="domain" description="Response regulatory" evidence="15">
    <location>
        <begin position="613"/>
        <end position="729"/>
    </location>
</feature>
<evidence type="ECO:0000256" key="12">
    <source>
        <dbReference type="PROSITE-ProRule" id="PRU00169"/>
    </source>
</evidence>
<dbReference type="SUPFAM" id="SSF55781">
    <property type="entry name" value="GAF domain-like"/>
    <property type="match status" value="1"/>
</dbReference>
<evidence type="ECO:0000256" key="11">
    <source>
        <dbReference type="ARBA" id="ARBA00023136"/>
    </source>
</evidence>
<dbReference type="PRINTS" id="PR00344">
    <property type="entry name" value="BCTRLSENSOR"/>
</dbReference>
<dbReference type="SUPFAM" id="SSF55874">
    <property type="entry name" value="ATPase domain of HSP90 chaperone/DNA topoisomerase II/histidine kinase"/>
    <property type="match status" value="1"/>
</dbReference>
<dbReference type="SMART" id="SM00388">
    <property type="entry name" value="HisKA"/>
    <property type="match status" value="1"/>
</dbReference>
<keyword evidence="10" id="KW-0902">Two-component regulatory system</keyword>
<proteinExistence type="predicted"/>
<gene>
    <name evidence="16" type="ORF">NJ959_06810</name>
</gene>
<dbReference type="EC" id="2.7.13.3" evidence="3"/>
<dbReference type="SUPFAM" id="SSF47384">
    <property type="entry name" value="Homodimeric domain of signal transducing histidine kinase"/>
    <property type="match status" value="1"/>
</dbReference>
<dbReference type="InterPro" id="IPR001789">
    <property type="entry name" value="Sig_transdc_resp-reg_receiver"/>
</dbReference>
<dbReference type="Gene3D" id="3.40.50.2300">
    <property type="match status" value="2"/>
</dbReference>
<dbReference type="GO" id="GO:0009927">
    <property type="term" value="F:histidine phosphotransfer kinase activity"/>
    <property type="evidence" value="ECO:0007669"/>
    <property type="project" value="TreeGrafter"/>
</dbReference>
<dbReference type="RefSeq" id="WP_254010986.1">
    <property type="nucleotide sequence ID" value="NZ_JAMZMM010000043.1"/>
</dbReference>
<dbReference type="InterPro" id="IPR003594">
    <property type="entry name" value="HATPase_dom"/>
</dbReference>
<comment type="caution">
    <text evidence="16">The sequence shown here is derived from an EMBL/GenBank/DDBJ whole genome shotgun (WGS) entry which is preliminary data.</text>
</comment>
<evidence type="ECO:0000256" key="7">
    <source>
        <dbReference type="ARBA" id="ARBA00022741"/>
    </source>
</evidence>
<accession>A0AAE3GP85</accession>
<dbReference type="InterPro" id="IPR003018">
    <property type="entry name" value="GAF"/>
</dbReference>
<evidence type="ECO:0000256" key="5">
    <source>
        <dbReference type="ARBA" id="ARBA00022553"/>
    </source>
</evidence>
<evidence type="ECO:0000259" key="15">
    <source>
        <dbReference type="PROSITE" id="PS50110"/>
    </source>
</evidence>
<dbReference type="Pfam" id="PF00072">
    <property type="entry name" value="Response_reg"/>
    <property type="match status" value="1"/>
</dbReference>
<dbReference type="Pfam" id="PF01590">
    <property type="entry name" value="GAF"/>
    <property type="match status" value="1"/>
</dbReference>
<dbReference type="SUPFAM" id="SSF52172">
    <property type="entry name" value="CheY-like"/>
    <property type="match status" value="2"/>
</dbReference>
<dbReference type="Proteomes" id="UP001204953">
    <property type="component" value="Unassembled WGS sequence"/>
</dbReference>
<keyword evidence="6" id="KW-0808">Transferase</keyword>
<dbReference type="PROSITE" id="PS50110">
    <property type="entry name" value="RESPONSE_REGULATORY"/>
    <property type="match status" value="1"/>
</dbReference>
<dbReference type="GO" id="GO:0005886">
    <property type="term" value="C:plasma membrane"/>
    <property type="evidence" value="ECO:0007669"/>
    <property type="project" value="UniProtKB-SubCell"/>
</dbReference>
<dbReference type="FunFam" id="3.30.565.10:FF:000023">
    <property type="entry name" value="PAS domain-containing sensor histidine kinase"/>
    <property type="match status" value="1"/>
</dbReference>
<evidence type="ECO:0000256" key="8">
    <source>
        <dbReference type="ARBA" id="ARBA00022777"/>
    </source>
</evidence>
<evidence type="ECO:0000256" key="1">
    <source>
        <dbReference type="ARBA" id="ARBA00000085"/>
    </source>
</evidence>
<dbReference type="SMART" id="SM00387">
    <property type="entry name" value="HATPase_c"/>
    <property type="match status" value="1"/>
</dbReference>
<dbReference type="Pfam" id="PF02518">
    <property type="entry name" value="HATPase_c"/>
    <property type="match status" value="1"/>
</dbReference>
<evidence type="ECO:0000313" key="17">
    <source>
        <dbReference type="Proteomes" id="UP001204953"/>
    </source>
</evidence>
<dbReference type="Pfam" id="PF00512">
    <property type="entry name" value="HisKA"/>
    <property type="match status" value="1"/>
</dbReference>
<evidence type="ECO:0000313" key="16">
    <source>
        <dbReference type="EMBL" id="MCP2728185.1"/>
    </source>
</evidence>
<feature type="coiled-coil region" evidence="13">
    <location>
        <begin position="82"/>
        <end position="141"/>
    </location>
</feature>
<dbReference type="CDD" id="cd16922">
    <property type="entry name" value="HATPase_EvgS-ArcB-TorS-like"/>
    <property type="match status" value="1"/>
</dbReference>
<dbReference type="InterPro" id="IPR005467">
    <property type="entry name" value="His_kinase_dom"/>
</dbReference>
<comment type="subcellular location">
    <subcellularLocation>
        <location evidence="2">Cell membrane</location>
    </subcellularLocation>
</comment>
<dbReference type="PANTHER" id="PTHR43047">
    <property type="entry name" value="TWO-COMPONENT HISTIDINE PROTEIN KINASE"/>
    <property type="match status" value="1"/>
</dbReference>
<dbReference type="GO" id="GO:0005524">
    <property type="term" value="F:ATP binding"/>
    <property type="evidence" value="ECO:0007669"/>
    <property type="project" value="UniProtKB-KW"/>
</dbReference>
<keyword evidence="4" id="KW-1003">Cell membrane</keyword>
<dbReference type="InterPro" id="IPR036890">
    <property type="entry name" value="HATPase_C_sf"/>
</dbReference>
<keyword evidence="11" id="KW-0472">Membrane</keyword>
<dbReference type="Gene3D" id="3.30.565.10">
    <property type="entry name" value="Histidine kinase-like ATPase, C-terminal domain"/>
    <property type="match status" value="1"/>
</dbReference>
<dbReference type="SMART" id="SM00448">
    <property type="entry name" value="REC"/>
    <property type="match status" value="1"/>
</dbReference>
<dbReference type="InterPro" id="IPR011006">
    <property type="entry name" value="CheY-like_superfamily"/>
</dbReference>
<keyword evidence="7" id="KW-0547">Nucleotide-binding</keyword>
<dbReference type="CDD" id="cd00082">
    <property type="entry name" value="HisKA"/>
    <property type="match status" value="1"/>
</dbReference>
<evidence type="ECO:0000256" key="9">
    <source>
        <dbReference type="ARBA" id="ARBA00022840"/>
    </source>
</evidence>
<keyword evidence="5 12" id="KW-0597">Phosphoprotein</keyword>